<gene>
    <name evidence="1" type="ORF">CEXT_521811</name>
</gene>
<dbReference type="AlphaFoldDB" id="A0AAV4VBW5"/>
<proteinExistence type="predicted"/>
<accession>A0AAV4VBW5</accession>
<reference evidence="1 2" key="1">
    <citation type="submission" date="2021-06" db="EMBL/GenBank/DDBJ databases">
        <title>Caerostris extrusa draft genome.</title>
        <authorList>
            <person name="Kono N."/>
            <person name="Arakawa K."/>
        </authorList>
    </citation>
    <scope>NUCLEOTIDE SEQUENCE [LARGE SCALE GENOMIC DNA]</scope>
</reference>
<keyword evidence="2" id="KW-1185">Reference proteome</keyword>
<protein>
    <submittedName>
        <fullName evidence="1">Uncharacterized protein</fullName>
    </submittedName>
</protein>
<name>A0AAV4VBW5_CAEEX</name>
<organism evidence="1 2">
    <name type="scientific">Caerostris extrusa</name>
    <name type="common">Bark spider</name>
    <name type="synonym">Caerostris bankana</name>
    <dbReference type="NCBI Taxonomy" id="172846"/>
    <lineage>
        <taxon>Eukaryota</taxon>
        <taxon>Metazoa</taxon>
        <taxon>Ecdysozoa</taxon>
        <taxon>Arthropoda</taxon>
        <taxon>Chelicerata</taxon>
        <taxon>Arachnida</taxon>
        <taxon>Araneae</taxon>
        <taxon>Araneomorphae</taxon>
        <taxon>Entelegynae</taxon>
        <taxon>Araneoidea</taxon>
        <taxon>Araneidae</taxon>
        <taxon>Caerostris</taxon>
    </lineage>
</organism>
<sequence>MAPIKWKSEINSSKDGTALLFQYDQKLRCNDAFHNTLQDSSRRNTPCPQVVHPSKDYQLLEVTGQEKLKIIAFGGKEDIQSTIKNRVRFLSTDEKTEHTMIIEALETETICPNIMAAPTLELRDKITKLGIDLSDVSRDLNQEIK</sequence>
<dbReference type="Proteomes" id="UP001054945">
    <property type="component" value="Unassembled WGS sequence"/>
</dbReference>
<evidence type="ECO:0000313" key="1">
    <source>
        <dbReference type="EMBL" id="GIY66990.1"/>
    </source>
</evidence>
<evidence type="ECO:0000313" key="2">
    <source>
        <dbReference type="Proteomes" id="UP001054945"/>
    </source>
</evidence>
<dbReference type="EMBL" id="BPLR01014183">
    <property type="protein sequence ID" value="GIY66990.1"/>
    <property type="molecule type" value="Genomic_DNA"/>
</dbReference>
<comment type="caution">
    <text evidence="1">The sequence shown here is derived from an EMBL/GenBank/DDBJ whole genome shotgun (WGS) entry which is preliminary data.</text>
</comment>